<dbReference type="SUPFAM" id="SSF52540">
    <property type="entry name" value="P-loop containing nucleoside triphosphate hydrolases"/>
    <property type="match status" value="1"/>
</dbReference>
<keyword evidence="9" id="KW-1185">Reference proteome</keyword>
<keyword evidence="3" id="KW-0605">Phycobilisome</keyword>
<evidence type="ECO:0000256" key="5">
    <source>
        <dbReference type="SAM" id="MobiDB-lite"/>
    </source>
</evidence>
<dbReference type="Gene3D" id="1.25.10.10">
    <property type="entry name" value="Leucine-rich Repeat Variant"/>
    <property type="match status" value="1"/>
</dbReference>
<comment type="caution">
    <text evidence="8">The sequence shown here is derived from an EMBL/GenBank/DDBJ whole genome shotgun (WGS) entry which is preliminary data.</text>
</comment>
<evidence type="ECO:0000256" key="1">
    <source>
        <dbReference type="ARBA" id="ARBA00009299"/>
    </source>
</evidence>
<evidence type="ECO:0000313" key="8">
    <source>
        <dbReference type="EMBL" id="MBD2281277.1"/>
    </source>
</evidence>
<accession>A0ABR8C353</accession>
<evidence type="ECO:0000259" key="7">
    <source>
        <dbReference type="PROSITE" id="PS50943"/>
    </source>
</evidence>
<evidence type="ECO:0000259" key="6">
    <source>
        <dbReference type="PROSITE" id="PS50837"/>
    </source>
</evidence>
<dbReference type="CDD" id="cd00093">
    <property type="entry name" value="HTH_XRE"/>
    <property type="match status" value="1"/>
</dbReference>
<dbReference type="PROSITE" id="PS50837">
    <property type="entry name" value="NACHT"/>
    <property type="match status" value="1"/>
</dbReference>
<dbReference type="InterPro" id="IPR010982">
    <property type="entry name" value="Lambda_DNA-bd_dom_sf"/>
</dbReference>
<dbReference type="InterPro" id="IPR007111">
    <property type="entry name" value="NACHT_NTPase"/>
</dbReference>
<dbReference type="Pfam" id="PF22724">
    <property type="entry name" value="NCAB1"/>
    <property type="match status" value="1"/>
</dbReference>
<dbReference type="RefSeq" id="WP_190384470.1">
    <property type="nucleotide sequence ID" value="NZ_JACJQT010000103.1"/>
</dbReference>
<dbReference type="InterPro" id="IPR027417">
    <property type="entry name" value="P-loop_NTPase"/>
</dbReference>
<dbReference type="PROSITE" id="PS50943">
    <property type="entry name" value="HTH_CROC1"/>
    <property type="match status" value="1"/>
</dbReference>
<protein>
    <submittedName>
        <fullName evidence="8">NACHT domain-containing protein</fullName>
    </submittedName>
</protein>
<keyword evidence="4" id="KW-0456">Lyase</keyword>
<feature type="region of interest" description="Disordered" evidence="5">
    <location>
        <begin position="133"/>
        <end position="154"/>
    </location>
</feature>
<dbReference type="InterPro" id="IPR011989">
    <property type="entry name" value="ARM-like"/>
</dbReference>
<dbReference type="Gene3D" id="3.40.50.300">
    <property type="entry name" value="P-loop containing nucleotide triphosphate hydrolases"/>
    <property type="match status" value="1"/>
</dbReference>
<reference evidence="8 9" key="1">
    <citation type="journal article" date="2020" name="ISME J.">
        <title>Comparative genomics reveals insights into cyanobacterial evolution and habitat adaptation.</title>
        <authorList>
            <person name="Chen M.Y."/>
            <person name="Teng W.K."/>
            <person name="Zhao L."/>
            <person name="Hu C.X."/>
            <person name="Zhou Y.K."/>
            <person name="Han B.P."/>
            <person name="Song L.R."/>
            <person name="Shu W.S."/>
        </authorList>
    </citation>
    <scope>NUCLEOTIDE SEQUENCE [LARGE SCALE GENOMIC DNA]</scope>
    <source>
        <strain evidence="8 9">FACHB-1040</strain>
    </source>
</reference>
<feature type="compositionally biased region" description="Polar residues" evidence="5">
    <location>
        <begin position="1"/>
        <end position="16"/>
    </location>
</feature>
<dbReference type="InterPro" id="IPR003593">
    <property type="entry name" value="AAA+_ATPase"/>
</dbReference>
<evidence type="ECO:0000256" key="2">
    <source>
        <dbReference type="ARBA" id="ARBA00022549"/>
    </source>
</evidence>
<evidence type="ECO:0000313" key="9">
    <source>
        <dbReference type="Proteomes" id="UP000606721"/>
    </source>
</evidence>
<dbReference type="InterPro" id="IPR016024">
    <property type="entry name" value="ARM-type_fold"/>
</dbReference>
<dbReference type="Proteomes" id="UP000606721">
    <property type="component" value="Unassembled WGS sequence"/>
</dbReference>
<dbReference type="Gene3D" id="1.10.260.40">
    <property type="entry name" value="lambda repressor-like DNA-binding domains"/>
    <property type="match status" value="1"/>
</dbReference>
<dbReference type="InterPro" id="IPR054570">
    <property type="entry name" value="NCC-H_dom"/>
</dbReference>
<dbReference type="Pfam" id="PF22730">
    <property type="entry name" value="NCC-H"/>
    <property type="match status" value="1"/>
</dbReference>
<feature type="domain" description="HTH cro/C1-type" evidence="7">
    <location>
        <begin position="35"/>
        <end position="82"/>
    </location>
</feature>
<proteinExistence type="inferred from homology"/>
<dbReference type="CDD" id="cd00009">
    <property type="entry name" value="AAA"/>
    <property type="match status" value="1"/>
</dbReference>
<feature type="region of interest" description="Disordered" evidence="5">
    <location>
        <begin position="1"/>
        <end position="35"/>
    </location>
</feature>
<dbReference type="InterPro" id="IPR054611">
    <property type="entry name" value="NCAB"/>
</dbReference>
<evidence type="ECO:0000256" key="3">
    <source>
        <dbReference type="ARBA" id="ARBA00022738"/>
    </source>
</evidence>
<dbReference type="EMBL" id="JACJQT010000103">
    <property type="protein sequence ID" value="MBD2281277.1"/>
    <property type="molecule type" value="Genomic_DNA"/>
</dbReference>
<dbReference type="SMART" id="SM00382">
    <property type="entry name" value="AAA"/>
    <property type="match status" value="1"/>
</dbReference>
<keyword evidence="2" id="KW-0042">Antenna complex</keyword>
<sequence length="1055" mass="121272">MNTEAKSRSISATSQGLKKVKDRMKDLERPDNQDKKGWTQEILADKSFLSLSTIKRFMKRESIDESSILSIAKALNLDILEIVDPKEWNQDNNLEIDWLQVCHTKLEDQQKQIRKNASAMRFELDFPPVPLGLVEHKDKEKQQPRGDDNQEKKPKIYEHNDFLEQVINQNPAGKNKHIAIVGEPGAGKTTLLSAIASYIKNENKELPIVISLGSLQGMTLEEYILKKWLPDTMRLVDITPTSEIEEQLKTRFYKGGVWLLLDGVDEMGESSPTATLNKMSQVLTDWLGKARVVLTCRLNVWDANPLYNDLSGFDTYKTQEFKPEQIDQFIEKWFKCDDDKIQRGEELKAKLREPGKERIRELVTNPLRLCLLCQIFYQNKHGELPETKAGLFDLYANNLYGWKPQFITQTLNYTLKQELHKALGRLALAGIERNTRFRLNESLAVKEMGQDLFDLACHVGVGWLTLVDRDANNNEAIYAFFHPNFQEYFAALVIDDWHYFLNHNNANPNPFIKHNNQDCVYRIFEGKWKEVFLLWLGSNSVDENKKEALIYELGTFEDGCGSIYQYKAYYLAATGFKEFKSKFAEQFISWLINVGFGYLYSDTQEWQIDHSNIAGIARKILLETDGDLATNFLIKQIRNTTNGGIHRICAWGLGQIGKYNSEAIDTLISLIYTSTKNATQYQISSSHYPAIESLGNIAKENQEAIYVLRNLISTMTDNLTKVLAATSLAKISSDYKSEATETLLKIMSYNHNDSSSCQAAYNLAKLDHNYFNEAIKNLIHMQKSENSFVVRKSNIFLLELMPNNSNIEIQNHLLEINSEYPDTVEELINVICNYTEHINLEACYSASDKLVEILTNNEDFKTVVQSLKDKLSPDIEEQDYTLYYNCYEVVWHCAQNMTYPEFYSTWHGELKNLENQFTDTHSHLSQLQPTEKTHPLTLNLKTLQNETDIIEISQEICNQIYFTACPENPEIPQVNSAPQLKSKIPQIKKHLQTENIALIINNCEPNQEMIKFCNKLTDVLHIAFITEQPLDAPLKGFPNQPNLLNVIQHWINEIG</sequence>
<dbReference type="PANTHER" id="PTHR46844">
    <property type="entry name" value="SLR5058 PROTEIN"/>
    <property type="match status" value="1"/>
</dbReference>
<name>A0ABR8C353_APHFL</name>
<organism evidence="8 9">
    <name type="scientific">Aphanizomenon flos-aquae FACHB-1040</name>
    <dbReference type="NCBI Taxonomy" id="2692887"/>
    <lineage>
        <taxon>Bacteria</taxon>
        <taxon>Bacillati</taxon>
        <taxon>Cyanobacteriota</taxon>
        <taxon>Cyanophyceae</taxon>
        <taxon>Nostocales</taxon>
        <taxon>Aphanizomenonaceae</taxon>
        <taxon>Aphanizomenon</taxon>
    </lineage>
</organism>
<dbReference type="Pfam" id="PF05729">
    <property type="entry name" value="NACHT"/>
    <property type="match status" value="1"/>
</dbReference>
<gene>
    <name evidence="8" type="ORF">H6F99_24290</name>
</gene>
<feature type="domain" description="NACHT" evidence="6">
    <location>
        <begin position="176"/>
        <end position="297"/>
    </location>
</feature>
<feature type="compositionally biased region" description="Basic and acidic residues" evidence="5">
    <location>
        <begin position="134"/>
        <end position="154"/>
    </location>
</feature>
<comment type="similarity">
    <text evidence="1">Belongs to the CpcE/RpcE/PecE family.</text>
</comment>
<feature type="compositionally biased region" description="Basic and acidic residues" evidence="5">
    <location>
        <begin position="23"/>
        <end position="35"/>
    </location>
</feature>
<dbReference type="PANTHER" id="PTHR46844:SF1">
    <property type="entry name" value="SLR5058 PROTEIN"/>
    <property type="match status" value="1"/>
</dbReference>
<dbReference type="SMART" id="SM00530">
    <property type="entry name" value="HTH_XRE"/>
    <property type="match status" value="1"/>
</dbReference>
<dbReference type="InterPro" id="IPR001387">
    <property type="entry name" value="Cro/C1-type_HTH"/>
</dbReference>
<dbReference type="SUPFAM" id="SSF48371">
    <property type="entry name" value="ARM repeat"/>
    <property type="match status" value="1"/>
</dbReference>
<evidence type="ECO:0000256" key="4">
    <source>
        <dbReference type="ARBA" id="ARBA00023239"/>
    </source>
</evidence>